<evidence type="ECO:0000256" key="3">
    <source>
        <dbReference type="ARBA" id="ARBA00022679"/>
    </source>
</evidence>
<dbReference type="SUPFAM" id="SSF53067">
    <property type="entry name" value="Actin-like ATPase domain"/>
    <property type="match status" value="2"/>
</dbReference>
<dbReference type="EC" id="2.7.1.33" evidence="2"/>
<evidence type="ECO:0000256" key="6">
    <source>
        <dbReference type="ARBA" id="ARBA00022840"/>
    </source>
</evidence>
<organism evidence="9">
    <name type="scientific">Populus alba</name>
    <name type="common">White poplar</name>
    <dbReference type="NCBI Taxonomy" id="43335"/>
    <lineage>
        <taxon>Eukaryota</taxon>
        <taxon>Viridiplantae</taxon>
        <taxon>Streptophyta</taxon>
        <taxon>Embryophyta</taxon>
        <taxon>Tracheophyta</taxon>
        <taxon>Spermatophyta</taxon>
        <taxon>Magnoliopsida</taxon>
        <taxon>eudicotyledons</taxon>
        <taxon>Gunneridae</taxon>
        <taxon>Pentapetalae</taxon>
        <taxon>rosids</taxon>
        <taxon>fabids</taxon>
        <taxon>Malpighiales</taxon>
        <taxon>Salicaceae</taxon>
        <taxon>Saliceae</taxon>
        <taxon>Populus</taxon>
    </lineage>
</organism>
<proteinExistence type="predicted"/>
<dbReference type="PANTHER" id="PTHR12280:SF34">
    <property type="entry name" value="PANTOTHENATE KINASE 1"/>
    <property type="match status" value="1"/>
</dbReference>
<dbReference type="FunFam" id="3.30.420.40:FF:000273">
    <property type="entry name" value="Pantothenate kinase 2"/>
    <property type="match status" value="1"/>
</dbReference>
<evidence type="ECO:0000256" key="8">
    <source>
        <dbReference type="ARBA" id="ARBA00051980"/>
    </source>
</evidence>
<dbReference type="GO" id="GO:0004594">
    <property type="term" value="F:pantothenate kinase activity"/>
    <property type="evidence" value="ECO:0007669"/>
    <property type="project" value="UniProtKB-EC"/>
</dbReference>
<name>A0A4U5N923_POPAL</name>
<dbReference type="GO" id="GO:0005829">
    <property type="term" value="C:cytosol"/>
    <property type="evidence" value="ECO:0007669"/>
    <property type="project" value="TreeGrafter"/>
</dbReference>
<dbReference type="NCBIfam" id="TIGR00555">
    <property type="entry name" value="panK_eukar"/>
    <property type="match status" value="1"/>
</dbReference>
<sequence>MEHNREVEIDGNSNPIQISRLALDIGGSLIKLVYFSRNSGDDEDPPKDKVRVSNGVNGRLHFAKFETAKINDCLQFISANKLLLGGGFQHQENCTNDRSFIKATGGGAYKFSELFKEKLGISLEKEDEMDCLVTGANFLLKAVNQEAFTYLNGSKEFVQIDHNDLYPYLLVNIGSGVSMIKVDGDGKFERVSGTSVGGGTFWGLGKLLTKCQSFDELLELSHRGDNRAIDTLVGDIYGGMDYSKIGLLSTTIASSFGKATSHNKDLEDYKPEDISRSLLRMISNNIGQISYLNALRFGLKRIIFGGFFIRSHSYTMDTIAVAVHFWSKGEAKAMFLRHEGFLGALGAFMSYETHSLDDLVVNQMMPLPVNASLGMDTNYDPLKGDLNGTESIQCSVYRA</sequence>
<comment type="catalytic activity">
    <reaction evidence="8">
        <text>(R)-pantothenate + ATP = (R)-4'-phosphopantothenate + ADP + H(+)</text>
        <dbReference type="Rhea" id="RHEA:16373"/>
        <dbReference type="ChEBI" id="CHEBI:10986"/>
        <dbReference type="ChEBI" id="CHEBI:15378"/>
        <dbReference type="ChEBI" id="CHEBI:29032"/>
        <dbReference type="ChEBI" id="CHEBI:30616"/>
        <dbReference type="ChEBI" id="CHEBI:456216"/>
        <dbReference type="EC" id="2.7.1.33"/>
    </reaction>
    <physiologicalReaction direction="left-to-right" evidence="8">
        <dbReference type="Rhea" id="RHEA:16374"/>
    </physiologicalReaction>
</comment>
<dbReference type="FunFam" id="3.30.420.40:FF:000442">
    <property type="entry name" value="Pantothenate kinase 1"/>
    <property type="match status" value="1"/>
</dbReference>
<dbReference type="AlphaFoldDB" id="A0A4U5N923"/>
<reference evidence="9" key="1">
    <citation type="submission" date="2018-10" db="EMBL/GenBank/DDBJ databases">
        <title>Population genomic analysis revealed the cold adaptation of white poplar.</title>
        <authorList>
            <person name="Liu Y.-J."/>
        </authorList>
    </citation>
    <scope>NUCLEOTIDE SEQUENCE [LARGE SCALE GENOMIC DNA]</scope>
    <source>
        <strain evidence="9">PAL-ZL1</strain>
    </source>
</reference>
<evidence type="ECO:0000256" key="4">
    <source>
        <dbReference type="ARBA" id="ARBA00022741"/>
    </source>
</evidence>
<comment type="pathway">
    <text evidence="1">Cofactor biosynthesis; coenzyme A biosynthesis; CoA from (R)-pantothenate: step 1/5.</text>
</comment>
<evidence type="ECO:0000313" key="9">
    <source>
        <dbReference type="EMBL" id="TKR78752.1"/>
    </source>
</evidence>
<dbReference type="Pfam" id="PF03630">
    <property type="entry name" value="Fumble"/>
    <property type="match status" value="1"/>
</dbReference>
<dbReference type="PANTHER" id="PTHR12280">
    <property type="entry name" value="PANTOTHENATE KINASE"/>
    <property type="match status" value="1"/>
</dbReference>
<protein>
    <recommendedName>
        <fullName evidence="2">pantothenate kinase</fullName>
        <ecNumber evidence="2">2.7.1.33</ecNumber>
    </recommendedName>
</protein>
<evidence type="ECO:0000256" key="2">
    <source>
        <dbReference type="ARBA" id="ARBA00012102"/>
    </source>
</evidence>
<keyword evidence="6" id="KW-0067">ATP-binding</keyword>
<dbReference type="GO" id="GO:0015937">
    <property type="term" value="P:coenzyme A biosynthetic process"/>
    <property type="evidence" value="ECO:0007669"/>
    <property type="project" value="UniProtKB-KW"/>
</dbReference>
<keyword evidence="3" id="KW-0808">Transferase</keyword>
<comment type="caution">
    <text evidence="9">The sequence shown here is derived from an EMBL/GenBank/DDBJ whole genome shotgun (WGS) entry which is preliminary data.</text>
</comment>
<keyword evidence="7" id="KW-0173">Coenzyme A biosynthesis</keyword>
<dbReference type="GO" id="GO:0005524">
    <property type="term" value="F:ATP binding"/>
    <property type="evidence" value="ECO:0007669"/>
    <property type="project" value="UniProtKB-KW"/>
</dbReference>
<evidence type="ECO:0000256" key="1">
    <source>
        <dbReference type="ARBA" id="ARBA00005225"/>
    </source>
</evidence>
<dbReference type="FunFam" id="3.30.420.510:FF:000003">
    <property type="entry name" value="Pantothenate kinase 2"/>
    <property type="match status" value="1"/>
</dbReference>
<keyword evidence="5" id="KW-0418">Kinase</keyword>
<dbReference type="Gene3D" id="3.30.420.40">
    <property type="match status" value="1"/>
</dbReference>
<accession>A0A4U5N923</accession>
<dbReference type="GO" id="GO:0005634">
    <property type="term" value="C:nucleus"/>
    <property type="evidence" value="ECO:0007669"/>
    <property type="project" value="TreeGrafter"/>
</dbReference>
<dbReference type="STRING" id="43335.A0A4U5N923"/>
<dbReference type="EMBL" id="RCHU01001086">
    <property type="protein sequence ID" value="TKR78752.1"/>
    <property type="molecule type" value="Genomic_DNA"/>
</dbReference>
<dbReference type="InterPro" id="IPR004567">
    <property type="entry name" value="Type_II_PanK"/>
</dbReference>
<evidence type="ECO:0000256" key="7">
    <source>
        <dbReference type="ARBA" id="ARBA00022993"/>
    </source>
</evidence>
<keyword evidence="4" id="KW-0547">Nucleotide-binding</keyword>
<dbReference type="InterPro" id="IPR043129">
    <property type="entry name" value="ATPase_NBD"/>
</dbReference>
<evidence type="ECO:0000256" key="5">
    <source>
        <dbReference type="ARBA" id="ARBA00022777"/>
    </source>
</evidence>
<dbReference type="Gene3D" id="3.30.420.510">
    <property type="match status" value="1"/>
</dbReference>
<gene>
    <name evidence="9" type="ORF">D5086_0000278990</name>
</gene>
<dbReference type="CDD" id="cd24123">
    <property type="entry name" value="ASKHA_NBD_PanK-II_Pank4"/>
    <property type="match status" value="1"/>
</dbReference>